<comment type="caution">
    <text evidence="2">The sequence shown here is derived from an EMBL/GenBank/DDBJ whole genome shotgun (WGS) entry which is preliminary data.</text>
</comment>
<evidence type="ECO:0008006" key="4">
    <source>
        <dbReference type="Google" id="ProtNLM"/>
    </source>
</evidence>
<dbReference type="RefSeq" id="WP_204043418.1">
    <property type="nucleotide sequence ID" value="NZ_BOOA01000044.1"/>
</dbReference>
<dbReference type="Gene3D" id="3.30.350.10">
    <property type="entry name" value="Subtilisin inhibitor-like"/>
    <property type="match status" value="1"/>
</dbReference>
<dbReference type="SUPFAM" id="SSF55399">
    <property type="entry name" value="Subtilisin inhibitor"/>
    <property type="match status" value="1"/>
</dbReference>
<dbReference type="AlphaFoldDB" id="A0A919QD50"/>
<gene>
    <name evidence="2" type="ORF">Aph01nite_50620</name>
</gene>
<sequence length="132" mass="14592">MLRKLAGALTAIFLLALAVPASATGPRVDLSIQWNHTNSPNIVYSYTVTCDPDGGTGETDWYMDIWIACDDLRQAGGDLDQMNGLLGDCAPTANGTLRTRITGTSYGQPVNRDERWPDWNCLRRAYGYLFIF</sequence>
<name>A0A919QD50_9ACTN</name>
<reference evidence="2" key="1">
    <citation type="submission" date="2021-01" db="EMBL/GenBank/DDBJ databases">
        <title>Whole genome shotgun sequence of Acrocarpospora phusangensis NBRC 108782.</title>
        <authorList>
            <person name="Komaki H."/>
            <person name="Tamura T."/>
        </authorList>
    </citation>
    <scope>NUCLEOTIDE SEQUENCE</scope>
    <source>
        <strain evidence="2">NBRC 108782</strain>
    </source>
</reference>
<accession>A0A919QD50</accession>
<evidence type="ECO:0000256" key="1">
    <source>
        <dbReference type="SAM" id="SignalP"/>
    </source>
</evidence>
<organism evidence="2 3">
    <name type="scientific">Acrocarpospora phusangensis</name>
    <dbReference type="NCBI Taxonomy" id="1070424"/>
    <lineage>
        <taxon>Bacteria</taxon>
        <taxon>Bacillati</taxon>
        <taxon>Actinomycetota</taxon>
        <taxon>Actinomycetes</taxon>
        <taxon>Streptosporangiales</taxon>
        <taxon>Streptosporangiaceae</taxon>
        <taxon>Acrocarpospora</taxon>
    </lineage>
</organism>
<keyword evidence="1" id="KW-0732">Signal</keyword>
<protein>
    <recommendedName>
        <fullName evidence="4">Subtilisin inhibitor domain-containing protein</fullName>
    </recommendedName>
</protein>
<feature type="signal peptide" evidence="1">
    <location>
        <begin position="1"/>
        <end position="23"/>
    </location>
</feature>
<dbReference type="GO" id="GO:0004867">
    <property type="term" value="F:serine-type endopeptidase inhibitor activity"/>
    <property type="evidence" value="ECO:0007669"/>
    <property type="project" value="InterPro"/>
</dbReference>
<proteinExistence type="predicted"/>
<evidence type="ECO:0000313" key="3">
    <source>
        <dbReference type="Proteomes" id="UP000640052"/>
    </source>
</evidence>
<feature type="chain" id="PRO_5037058199" description="Subtilisin inhibitor domain-containing protein" evidence="1">
    <location>
        <begin position="24"/>
        <end position="132"/>
    </location>
</feature>
<dbReference type="EMBL" id="BOOA01000044">
    <property type="protein sequence ID" value="GIH26752.1"/>
    <property type="molecule type" value="Genomic_DNA"/>
</dbReference>
<evidence type="ECO:0000313" key="2">
    <source>
        <dbReference type="EMBL" id="GIH26752.1"/>
    </source>
</evidence>
<dbReference type="Proteomes" id="UP000640052">
    <property type="component" value="Unassembled WGS sequence"/>
</dbReference>
<dbReference type="InterPro" id="IPR036819">
    <property type="entry name" value="Subtilisin_inhibitor-like_sf"/>
</dbReference>
<keyword evidence="3" id="KW-1185">Reference proteome</keyword>